<dbReference type="InterPro" id="IPR004827">
    <property type="entry name" value="bZIP"/>
</dbReference>
<feature type="domain" description="BZIP" evidence="6">
    <location>
        <begin position="234"/>
        <end position="298"/>
    </location>
</feature>
<proteinExistence type="predicted"/>
<dbReference type="AlphaFoldDB" id="A0A4P6XTE6"/>
<gene>
    <name evidence="7" type="primary">MPUL0F04650</name>
    <name evidence="7" type="ORF">METSCH_F04650</name>
</gene>
<dbReference type="PANTHER" id="PTHR19304">
    <property type="entry name" value="CYCLIC-AMP RESPONSE ELEMENT BINDING PROTEIN"/>
    <property type="match status" value="1"/>
</dbReference>
<dbReference type="CDD" id="cd14687">
    <property type="entry name" value="bZIP_ATF2"/>
    <property type="match status" value="1"/>
</dbReference>
<evidence type="ECO:0000256" key="5">
    <source>
        <dbReference type="SAM" id="Coils"/>
    </source>
</evidence>
<sequence length="323" mass="35327">MQSQVLPPSTGVPLPLSYDRKLAMGMNSADMNSSDEKKFLGHAADPSVAASKHAVPFNGLNFHNPFDVNLYPLTNPPLYDPTMLPYGAPGSRRRRISISNGQIGQIVNHEAFYIDDDSLDEYYDGLGYKIQPPQHQDDSNVGRTMTQHAGHNGPISQPLSSLPFIQPAMASQSTIGDGSVNNLPVQGTLPANVSNAGRVNVNGASVAGVPPQNHTLVYNNEVIYNPHDGPIPGTAAWKKERLLERNRVAALKCRQRKKHAQQKLQNSIEKAEQELRAKAQKLEKAEQLLAVYNKALQRHFSGDAGALQSIRAFTSQLLDEVKL</sequence>
<dbReference type="InterPro" id="IPR051027">
    <property type="entry name" value="bZIP_transcription_factors"/>
</dbReference>
<dbReference type="InterPro" id="IPR046347">
    <property type="entry name" value="bZIP_sf"/>
</dbReference>
<protein>
    <submittedName>
        <fullName evidence="7">BZIP transcription factor</fullName>
    </submittedName>
</protein>
<evidence type="ECO:0000256" key="1">
    <source>
        <dbReference type="ARBA" id="ARBA00004123"/>
    </source>
</evidence>
<organism evidence="7 8">
    <name type="scientific">Metschnikowia aff. pulcherrima</name>
    <dbReference type="NCBI Taxonomy" id="2163413"/>
    <lineage>
        <taxon>Eukaryota</taxon>
        <taxon>Fungi</taxon>
        <taxon>Dikarya</taxon>
        <taxon>Ascomycota</taxon>
        <taxon>Saccharomycotina</taxon>
        <taxon>Pichiomycetes</taxon>
        <taxon>Metschnikowiaceae</taxon>
        <taxon>Metschnikowia</taxon>
    </lineage>
</organism>
<feature type="coiled-coil region" evidence="5">
    <location>
        <begin position="254"/>
        <end position="295"/>
    </location>
</feature>
<dbReference type="EMBL" id="CP034461">
    <property type="protein sequence ID" value="QBM90877.1"/>
    <property type="molecule type" value="Genomic_DNA"/>
</dbReference>
<reference evidence="8" key="1">
    <citation type="submission" date="2019-03" db="EMBL/GenBank/DDBJ databases">
        <title>Snf2 controls pulcherriminic acid biosynthesis and connects pigmentation and antifungal activity of the yeast Metschnikowia pulcherrima.</title>
        <authorList>
            <person name="Gore-Lloyd D."/>
            <person name="Sumann I."/>
            <person name="Brachmann A.O."/>
            <person name="Schneeberger K."/>
            <person name="Ortiz-Merino R.A."/>
            <person name="Moreno-Beltran M."/>
            <person name="Schlaefli M."/>
            <person name="Kirner P."/>
            <person name="Santos Kron A."/>
            <person name="Wolfe K.H."/>
            <person name="Piel J."/>
            <person name="Ahrens C.H."/>
            <person name="Henk D."/>
            <person name="Freimoser F.M."/>
        </authorList>
    </citation>
    <scope>NUCLEOTIDE SEQUENCE [LARGE SCALE GENOMIC DNA]</scope>
    <source>
        <strain evidence="8">APC 1.2</strain>
    </source>
</reference>
<dbReference type="GO" id="GO:0003700">
    <property type="term" value="F:DNA-binding transcription factor activity"/>
    <property type="evidence" value="ECO:0007669"/>
    <property type="project" value="InterPro"/>
</dbReference>
<dbReference type="GO" id="GO:0005634">
    <property type="term" value="C:nucleus"/>
    <property type="evidence" value="ECO:0007669"/>
    <property type="project" value="UniProtKB-SubCell"/>
</dbReference>
<keyword evidence="5" id="KW-0175">Coiled coil</keyword>
<keyword evidence="4" id="KW-0539">Nucleus</keyword>
<evidence type="ECO:0000256" key="3">
    <source>
        <dbReference type="ARBA" id="ARBA00023163"/>
    </source>
</evidence>
<keyword evidence="2" id="KW-0805">Transcription regulation</keyword>
<dbReference type="Gene3D" id="1.20.5.170">
    <property type="match status" value="1"/>
</dbReference>
<evidence type="ECO:0000256" key="2">
    <source>
        <dbReference type="ARBA" id="ARBA00023015"/>
    </source>
</evidence>
<accession>A0A4P6XTE6</accession>
<dbReference type="SUPFAM" id="SSF57959">
    <property type="entry name" value="Leucine zipper domain"/>
    <property type="match status" value="1"/>
</dbReference>
<evidence type="ECO:0000313" key="8">
    <source>
        <dbReference type="Proteomes" id="UP000292447"/>
    </source>
</evidence>
<evidence type="ECO:0000259" key="6">
    <source>
        <dbReference type="SMART" id="SM00338"/>
    </source>
</evidence>
<keyword evidence="8" id="KW-1185">Reference proteome</keyword>
<keyword evidence="3" id="KW-0804">Transcription</keyword>
<evidence type="ECO:0000313" key="7">
    <source>
        <dbReference type="EMBL" id="QBM90877.1"/>
    </source>
</evidence>
<dbReference type="Proteomes" id="UP000292447">
    <property type="component" value="Chromosome VI"/>
</dbReference>
<dbReference type="SMART" id="SM00338">
    <property type="entry name" value="BRLZ"/>
    <property type="match status" value="1"/>
</dbReference>
<dbReference type="Pfam" id="PF00170">
    <property type="entry name" value="bZIP_1"/>
    <property type="match status" value="1"/>
</dbReference>
<name>A0A4P6XTE6_9ASCO</name>
<dbReference type="STRING" id="2163413.A0A4P6XTE6"/>
<evidence type="ECO:0000256" key="4">
    <source>
        <dbReference type="ARBA" id="ARBA00023242"/>
    </source>
</evidence>
<comment type="subcellular location">
    <subcellularLocation>
        <location evidence="1">Nucleus</location>
    </subcellularLocation>
</comment>